<reference evidence="2 3" key="1">
    <citation type="journal article" date="2020" name="J Geophys Res Biogeosci">
        <title>Magnetotaxis as an Adaptation to Enable Bacterial Shuttling of Microbial Sulfur and Sulfur Cycling Across Aquatic Oxic#Anoxic Interfaces.</title>
        <authorList>
            <person name="Li J."/>
            <person name="Liu P."/>
            <person name="Wang J."/>
            <person name="Roberts A.P."/>
            <person name="Pan Y."/>
        </authorList>
    </citation>
    <scope>NUCLEOTIDE SEQUENCE [LARGE SCALE GENOMIC DNA]</scope>
    <source>
        <strain evidence="2 3">MYR-1_YQ</strain>
    </source>
</reference>
<protein>
    <recommendedName>
        <fullName evidence="4">Secreted protein</fullName>
    </recommendedName>
</protein>
<gene>
    <name evidence="2" type="ORF">HWQ67_19085</name>
</gene>
<dbReference type="EMBL" id="JABXWD010000732">
    <property type="protein sequence ID" value="MBV6343677.1"/>
    <property type="molecule type" value="Genomic_DNA"/>
</dbReference>
<keyword evidence="1" id="KW-0472">Membrane</keyword>
<feature type="non-terminal residue" evidence="2">
    <location>
        <position position="53"/>
    </location>
</feature>
<name>A0ABS6S498_9BACT</name>
<keyword evidence="3" id="KW-1185">Reference proteome</keyword>
<keyword evidence="1" id="KW-0812">Transmembrane</keyword>
<keyword evidence="1" id="KW-1133">Transmembrane helix</keyword>
<evidence type="ECO:0000313" key="3">
    <source>
        <dbReference type="Proteomes" id="UP001196980"/>
    </source>
</evidence>
<sequence>MTFLTAKDAMCKHDRASVTGGRCGVRYGRLLACLLVIACVLSTGTMNAFSQEA</sequence>
<evidence type="ECO:0000313" key="2">
    <source>
        <dbReference type="EMBL" id="MBV6343677.1"/>
    </source>
</evidence>
<organism evidence="2 3">
    <name type="scientific">Candidatus Magnetobacterium casense</name>
    <dbReference type="NCBI Taxonomy" id="1455061"/>
    <lineage>
        <taxon>Bacteria</taxon>
        <taxon>Pseudomonadati</taxon>
        <taxon>Nitrospirota</taxon>
        <taxon>Thermodesulfovibrionia</taxon>
        <taxon>Thermodesulfovibrionales</taxon>
        <taxon>Candidatus Magnetobacteriaceae</taxon>
        <taxon>Candidatus Magnetobacterium</taxon>
    </lineage>
</organism>
<comment type="caution">
    <text evidence="2">The sequence shown here is derived from an EMBL/GenBank/DDBJ whole genome shotgun (WGS) entry which is preliminary data.</text>
</comment>
<proteinExistence type="predicted"/>
<accession>A0ABS6S498</accession>
<feature type="transmembrane region" description="Helical" evidence="1">
    <location>
        <begin position="30"/>
        <end position="49"/>
    </location>
</feature>
<evidence type="ECO:0000256" key="1">
    <source>
        <dbReference type="SAM" id="Phobius"/>
    </source>
</evidence>
<dbReference type="Proteomes" id="UP001196980">
    <property type="component" value="Unassembled WGS sequence"/>
</dbReference>
<evidence type="ECO:0008006" key="4">
    <source>
        <dbReference type="Google" id="ProtNLM"/>
    </source>
</evidence>